<keyword evidence="4" id="KW-1185">Reference proteome</keyword>
<evidence type="ECO:0000256" key="2">
    <source>
        <dbReference type="SAM" id="Phobius"/>
    </source>
</evidence>
<evidence type="ECO:0008006" key="5">
    <source>
        <dbReference type="Google" id="ProtNLM"/>
    </source>
</evidence>
<accession>A0ABP6NRA6</accession>
<feature type="region of interest" description="Disordered" evidence="1">
    <location>
        <begin position="1"/>
        <end position="35"/>
    </location>
</feature>
<sequence length="208" mass="21544">MTERDQTPPHGSTAVGGQPAYTPPSEAHGVSSGAHGPVGASENYYTAPKYTTTPIAQRRPDAFAALLLVLAGVAAAVSLLLRWVNGASESGLDLVRDGFDRWGESFGDVFSSGFWQPLTIVLGGGVLFVLGLLMFVPAKTHRFLGILALVVSLAAAAAVLVPLADAGFDFSEFDLGFWFAIAVPALGLLGSLKALLSGPKYASTAPLT</sequence>
<dbReference type="Proteomes" id="UP001499924">
    <property type="component" value="Unassembled WGS sequence"/>
</dbReference>
<organism evidence="3 4">
    <name type="scientific">Blastococcus jejuensis</name>
    <dbReference type="NCBI Taxonomy" id="351224"/>
    <lineage>
        <taxon>Bacteria</taxon>
        <taxon>Bacillati</taxon>
        <taxon>Actinomycetota</taxon>
        <taxon>Actinomycetes</taxon>
        <taxon>Geodermatophilales</taxon>
        <taxon>Geodermatophilaceae</taxon>
        <taxon>Blastococcus</taxon>
    </lineage>
</organism>
<feature type="transmembrane region" description="Helical" evidence="2">
    <location>
        <begin position="175"/>
        <end position="196"/>
    </location>
</feature>
<name>A0ABP6NRA6_9ACTN</name>
<protein>
    <recommendedName>
        <fullName evidence="5">Tryptophan-associated transmembrane protein (Trp_oprn_chp)</fullName>
    </recommendedName>
</protein>
<comment type="caution">
    <text evidence="3">The sequence shown here is derived from an EMBL/GenBank/DDBJ whole genome shotgun (WGS) entry which is preliminary data.</text>
</comment>
<proteinExistence type="predicted"/>
<dbReference type="RefSeq" id="WP_344686637.1">
    <property type="nucleotide sequence ID" value="NZ_BAAAVV010000001.1"/>
</dbReference>
<keyword evidence="2" id="KW-0472">Membrane</keyword>
<evidence type="ECO:0000256" key="1">
    <source>
        <dbReference type="SAM" id="MobiDB-lite"/>
    </source>
</evidence>
<feature type="transmembrane region" description="Helical" evidence="2">
    <location>
        <begin position="114"/>
        <end position="136"/>
    </location>
</feature>
<dbReference type="EMBL" id="BAAAVV010000001">
    <property type="protein sequence ID" value="GAA3154709.1"/>
    <property type="molecule type" value="Genomic_DNA"/>
</dbReference>
<keyword evidence="2" id="KW-0812">Transmembrane</keyword>
<gene>
    <name evidence="3" type="ORF">GCM10010531_02210</name>
</gene>
<keyword evidence="2" id="KW-1133">Transmembrane helix</keyword>
<reference evidence="4" key="1">
    <citation type="journal article" date="2019" name="Int. J. Syst. Evol. Microbiol.">
        <title>The Global Catalogue of Microorganisms (GCM) 10K type strain sequencing project: providing services to taxonomists for standard genome sequencing and annotation.</title>
        <authorList>
            <consortium name="The Broad Institute Genomics Platform"/>
            <consortium name="The Broad Institute Genome Sequencing Center for Infectious Disease"/>
            <person name="Wu L."/>
            <person name="Ma J."/>
        </authorList>
    </citation>
    <scope>NUCLEOTIDE SEQUENCE [LARGE SCALE GENOMIC DNA]</scope>
    <source>
        <strain evidence="4">JCM 15614</strain>
    </source>
</reference>
<evidence type="ECO:0000313" key="4">
    <source>
        <dbReference type="Proteomes" id="UP001499924"/>
    </source>
</evidence>
<feature type="transmembrane region" description="Helical" evidence="2">
    <location>
        <begin position="143"/>
        <end position="163"/>
    </location>
</feature>
<feature type="transmembrane region" description="Helical" evidence="2">
    <location>
        <begin position="62"/>
        <end position="84"/>
    </location>
</feature>
<evidence type="ECO:0000313" key="3">
    <source>
        <dbReference type="EMBL" id="GAA3154709.1"/>
    </source>
</evidence>